<dbReference type="EMBL" id="JAIWYP010000011">
    <property type="protein sequence ID" value="KAH3738068.1"/>
    <property type="molecule type" value="Genomic_DNA"/>
</dbReference>
<dbReference type="EMBL" id="JAIWYP010000001">
    <property type="protein sequence ID" value="KAH3883877.1"/>
    <property type="molecule type" value="Genomic_DNA"/>
</dbReference>
<evidence type="ECO:0000313" key="6">
    <source>
        <dbReference type="Proteomes" id="UP000828390"/>
    </source>
</evidence>
<gene>
    <name evidence="4" type="ORF">DPMN_007845</name>
    <name evidence="5" type="ORF">DPMN_018322</name>
    <name evidence="2" type="ORF">DPMN_044676</name>
    <name evidence="3" type="ORF">DPMN_179445</name>
</gene>
<dbReference type="Proteomes" id="UP000828390">
    <property type="component" value="Unassembled WGS sequence"/>
</dbReference>
<dbReference type="EMBL" id="JAIWYP010000009">
    <property type="protein sequence ID" value="KAH3777993.1"/>
    <property type="molecule type" value="Genomic_DNA"/>
</dbReference>
<evidence type="ECO:0000313" key="3">
    <source>
        <dbReference type="EMBL" id="KAH3777993.1"/>
    </source>
</evidence>
<evidence type="ECO:0000313" key="2">
    <source>
        <dbReference type="EMBL" id="KAH3738068.1"/>
    </source>
</evidence>
<reference evidence="4" key="1">
    <citation type="journal article" date="2019" name="bioRxiv">
        <title>The Genome of the Zebra Mussel, Dreissena polymorpha: A Resource for Invasive Species Research.</title>
        <authorList>
            <person name="McCartney M.A."/>
            <person name="Auch B."/>
            <person name="Kono T."/>
            <person name="Mallez S."/>
            <person name="Zhang Y."/>
            <person name="Obille A."/>
            <person name="Becker A."/>
            <person name="Abrahante J.E."/>
            <person name="Garbe J."/>
            <person name="Badalamenti J.P."/>
            <person name="Herman A."/>
            <person name="Mangelson H."/>
            <person name="Liachko I."/>
            <person name="Sullivan S."/>
            <person name="Sone E.D."/>
            <person name="Koren S."/>
            <person name="Silverstein K.A.T."/>
            <person name="Beckman K.B."/>
            <person name="Gohl D.M."/>
        </authorList>
    </citation>
    <scope>NUCLEOTIDE SEQUENCE</scope>
    <source>
        <strain evidence="4">Duluth1</strain>
        <tissue evidence="4">Whole animal</tissue>
    </source>
</reference>
<comment type="caution">
    <text evidence="4">The sequence shown here is derived from an EMBL/GenBank/DDBJ whole genome shotgun (WGS) entry which is preliminary data.</text>
</comment>
<reference evidence="4" key="2">
    <citation type="submission" date="2020-11" db="EMBL/GenBank/DDBJ databases">
        <authorList>
            <person name="McCartney M.A."/>
            <person name="Auch B."/>
            <person name="Kono T."/>
            <person name="Mallez S."/>
            <person name="Becker A."/>
            <person name="Gohl D.M."/>
            <person name="Silverstein K.A.T."/>
            <person name="Koren S."/>
            <person name="Bechman K.B."/>
            <person name="Herman A."/>
            <person name="Abrahante J.E."/>
            <person name="Garbe J."/>
        </authorList>
    </citation>
    <scope>NUCLEOTIDE SEQUENCE</scope>
    <source>
        <strain evidence="4">Duluth1</strain>
        <tissue evidence="4">Whole animal</tissue>
    </source>
</reference>
<proteinExistence type="predicted"/>
<protein>
    <submittedName>
        <fullName evidence="4">Uncharacterized protein</fullName>
    </submittedName>
</protein>
<keyword evidence="6" id="KW-1185">Reference proteome</keyword>
<name>A0A9D4RZ27_DREPO</name>
<evidence type="ECO:0000256" key="1">
    <source>
        <dbReference type="SAM" id="MobiDB-lite"/>
    </source>
</evidence>
<dbReference type="AlphaFoldDB" id="A0A9D4RZ27"/>
<feature type="compositionally biased region" description="Polar residues" evidence="1">
    <location>
        <begin position="1"/>
        <end position="21"/>
    </location>
</feature>
<sequence>MSVSPSVSQNKKTTLCPSVSTGAVGDVVAGPAGTLAWSVGWSLRGVVSAPRSRNPPPKFSQ</sequence>
<evidence type="ECO:0000313" key="5">
    <source>
        <dbReference type="EMBL" id="KAH3894164.1"/>
    </source>
</evidence>
<feature type="region of interest" description="Disordered" evidence="1">
    <location>
        <begin position="1"/>
        <end position="23"/>
    </location>
</feature>
<dbReference type="EMBL" id="JAIWYP010000001">
    <property type="protein sequence ID" value="KAH3894164.1"/>
    <property type="molecule type" value="Genomic_DNA"/>
</dbReference>
<organism evidence="4 6">
    <name type="scientific">Dreissena polymorpha</name>
    <name type="common">Zebra mussel</name>
    <name type="synonym">Mytilus polymorpha</name>
    <dbReference type="NCBI Taxonomy" id="45954"/>
    <lineage>
        <taxon>Eukaryota</taxon>
        <taxon>Metazoa</taxon>
        <taxon>Spiralia</taxon>
        <taxon>Lophotrochozoa</taxon>
        <taxon>Mollusca</taxon>
        <taxon>Bivalvia</taxon>
        <taxon>Autobranchia</taxon>
        <taxon>Heteroconchia</taxon>
        <taxon>Euheterodonta</taxon>
        <taxon>Imparidentia</taxon>
        <taxon>Neoheterodontei</taxon>
        <taxon>Myida</taxon>
        <taxon>Dreissenoidea</taxon>
        <taxon>Dreissenidae</taxon>
        <taxon>Dreissena</taxon>
    </lineage>
</organism>
<evidence type="ECO:0000313" key="4">
    <source>
        <dbReference type="EMBL" id="KAH3883877.1"/>
    </source>
</evidence>
<accession>A0A9D4RZ27</accession>